<proteinExistence type="predicted"/>
<feature type="non-terminal residue" evidence="2">
    <location>
        <position position="1"/>
    </location>
</feature>
<feature type="domain" description="Polypeptide-transport-associated ShlB-type" evidence="1">
    <location>
        <begin position="5"/>
        <end position="67"/>
    </location>
</feature>
<dbReference type="EMBL" id="BARS01056884">
    <property type="protein sequence ID" value="GAG46675.1"/>
    <property type="molecule type" value="Genomic_DNA"/>
</dbReference>
<dbReference type="Gene3D" id="3.10.20.310">
    <property type="entry name" value="membrane protein fhac"/>
    <property type="match status" value="1"/>
</dbReference>
<dbReference type="GO" id="GO:0046819">
    <property type="term" value="P:protein secretion by the type V secretion system"/>
    <property type="evidence" value="ECO:0007669"/>
    <property type="project" value="TreeGrafter"/>
</dbReference>
<feature type="non-terminal residue" evidence="2">
    <location>
        <position position="159"/>
    </location>
</feature>
<dbReference type="Pfam" id="PF08479">
    <property type="entry name" value="POTRA_2"/>
    <property type="match status" value="1"/>
</dbReference>
<dbReference type="PANTHER" id="PTHR34597:SF3">
    <property type="entry name" value="OUTER MEMBRANE TRANSPORTER CDIB"/>
    <property type="match status" value="1"/>
</dbReference>
<accession>X0XTT2</accession>
<name>X0XTT2_9ZZZZ</name>
<evidence type="ECO:0000313" key="2">
    <source>
        <dbReference type="EMBL" id="GAG46675.1"/>
    </source>
</evidence>
<dbReference type="InterPro" id="IPR051544">
    <property type="entry name" value="TPS_OM_transporter"/>
</dbReference>
<reference evidence="2" key="1">
    <citation type="journal article" date="2014" name="Front. Microbiol.">
        <title>High frequency of phylogenetically diverse reductive dehalogenase-homologous genes in deep subseafloor sedimentary metagenomes.</title>
        <authorList>
            <person name="Kawai M."/>
            <person name="Futagami T."/>
            <person name="Toyoda A."/>
            <person name="Takaki Y."/>
            <person name="Nishi S."/>
            <person name="Hori S."/>
            <person name="Arai W."/>
            <person name="Tsubouchi T."/>
            <person name="Morono Y."/>
            <person name="Uchiyama I."/>
            <person name="Ito T."/>
            <person name="Fujiyama A."/>
            <person name="Inagaki F."/>
            <person name="Takami H."/>
        </authorList>
    </citation>
    <scope>NUCLEOTIDE SEQUENCE</scope>
    <source>
        <strain evidence="2">Expedition CK06-06</strain>
    </source>
</reference>
<comment type="caution">
    <text evidence="2">The sequence shown here is derived from an EMBL/GenBank/DDBJ whole genome shotgun (WGS) entry which is preliminary data.</text>
</comment>
<dbReference type="GO" id="GO:0098046">
    <property type="term" value="C:type V protein secretion system complex"/>
    <property type="evidence" value="ECO:0007669"/>
    <property type="project" value="TreeGrafter"/>
</dbReference>
<dbReference type="InterPro" id="IPR013686">
    <property type="entry name" value="Polypept-transport_assoc_ShlB"/>
</dbReference>
<protein>
    <recommendedName>
        <fullName evidence="1">Polypeptide-transport-associated ShlB-type domain-containing protein</fullName>
    </recommendedName>
</protein>
<dbReference type="PANTHER" id="PTHR34597">
    <property type="entry name" value="SLR1661 PROTEIN"/>
    <property type="match status" value="1"/>
</dbReference>
<dbReference type="AlphaFoldDB" id="X0XTT2"/>
<evidence type="ECO:0000259" key="1">
    <source>
        <dbReference type="Pfam" id="PF08479"/>
    </source>
</evidence>
<gene>
    <name evidence="2" type="ORF">S01H1_83617</name>
</gene>
<dbReference type="GO" id="GO:0008320">
    <property type="term" value="F:protein transmembrane transporter activity"/>
    <property type="evidence" value="ECO:0007669"/>
    <property type="project" value="TreeGrafter"/>
</dbReference>
<sequence>KNIAMLDNYEFRKIIQPYLGQPVTMRSISLMVRDTIVYYQSKGRPVVDVFVPEQEITTGVVQLMVVEARVGQVRAEGLKWFSEESVIDNIRVQSGDVIYARELLEDIDYINRNPFLFTRPVLEPGKEFGTTDIVADSKDRFPMRFYAGYEDTGSRTTGL</sequence>
<organism evidence="2">
    <name type="scientific">marine sediment metagenome</name>
    <dbReference type="NCBI Taxonomy" id="412755"/>
    <lineage>
        <taxon>unclassified sequences</taxon>
        <taxon>metagenomes</taxon>
        <taxon>ecological metagenomes</taxon>
    </lineage>
</organism>